<keyword evidence="2" id="KW-1133">Transmembrane helix</keyword>
<dbReference type="EMBL" id="DXEQ01000201">
    <property type="protein sequence ID" value="HIX72710.1"/>
    <property type="molecule type" value="Genomic_DNA"/>
</dbReference>
<evidence type="ECO:0000313" key="3">
    <source>
        <dbReference type="EMBL" id="HIX72710.1"/>
    </source>
</evidence>
<feature type="compositionally biased region" description="Basic and acidic residues" evidence="1">
    <location>
        <begin position="96"/>
        <end position="113"/>
    </location>
</feature>
<keyword evidence="2" id="KW-0812">Transmembrane</keyword>
<proteinExistence type="predicted"/>
<dbReference type="AlphaFoldDB" id="A0A9D1X757"/>
<feature type="region of interest" description="Disordered" evidence="1">
    <location>
        <begin position="73"/>
        <end position="135"/>
    </location>
</feature>
<reference evidence="3" key="2">
    <citation type="submission" date="2021-04" db="EMBL/GenBank/DDBJ databases">
        <authorList>
            <person name="Gilroy R."/>
        </authorList>
    </citation>
    <scope>NUCLEOTIDE SEQUENCE</scope>
    <source>
        <strain evidence="3">ChiSxjej3B15-1167</strain>
    </source>
</reference>
<keyword evidence="2" id="KW-0472">Membrane</keyword>
<organism evidence="3 4">
    <name type="scientific">Candidatus Anaerobutyricum stercoripullorum</name>
    <dbReference type="NCBI Taxonomy" id="2838456"/>
    <lineage>
        <taxon>Bacteria</taxon>
        <taxon>Bacillati</taxon>
        <taxon>Bacillota</taxon>
        <taxon>Clostridia</taxon>
        <taxon>Lachnospirales</taxon>
        <taxon>Lachnospiraceae</taxon>
        <taxon>Anaerobutyricum</taxon>
    </lineage>
</organism>
<evidence type="ECO:0000256" key="2">
    <source>
        <dbReference type="SAM" id="Phobius"/>
    </source>
</evidence>
<protein>
    <submittedName>
        <fullName evidence="3">Uncharacterized protein</fullName>
    </submittedName>
</protein>
<evidence type="ECO:0000256" key="1">
    <source>
        <dbReference type="SAM" id="MobiDB-lite"/>
    </source>
</evidence>
<gene>
    <name evidence="3" type="ORF">H9849_06775</name>
</gene>
<reference evidence="3" key="1">
    <citation type="journal article" date="2021" name="PeerJ">
        <title>Extensive microbial diversity within the chicken gut microbiome revealed by metagenomics and culture.</title>
        <authorList>
            <person name="Gilroy R."/>
            <person name="Ravi A."/>
            <person name="Getino M."/>
            <person name="Pursley I."/>
            <person name="Horton D.L."/>
            <person name="Alikhan N.F."/>
            <person name="Baker D."/>
            <person name="Gharbi K."/>
            <person name="Hall N."/>
            <person name="Watson M."/>
            <person name="Adriaenssens E.M."/>
            <person name="Foster-Nyarko E."/>
            <person name="Jarju S."/>
            <person name="Secka A."/>
            <person name="Antonio M."/>
            <person name="Oren A."/>
            <person name="Chaudhuri R.R."/>
            <person name="La Ragione R."/>
            <person name="Hildebrand F."/>
            <person name="Pallen M.J."/>
        </authorList>
    </citation>
    <scope>NUCLEOTIDE SEQUENCE</scope>
    <source>
        <strain evidence="3">ChiSxjej3B15-1167</strain>
    </source>
</reference>
<evidence type="ECO:0000313" key="4">
    <source>
        <dbReference type="Proteomes" id="UP000886805"/>
    </source>
</evidence>
<dbReference type="Proteomes" id="UP000886805">
    <property type="component" value="Unassembled WGS sequence"/>
</dbReference>
<name>A0A9D1X757_9FIRM</name>
<feature type="transmembrane region" description="Helical" evidence="2">
    <location>
        <begin position="147"/>
        <end position="165"/>
    </location>
</feature>
<feature type="compositionally biased region" description="Basic and acidic residues" evidence="1">
    <location>
        <begin position="73"/>
        <end position="83"/>
    </location>
</feature>
<sequence length="340" mass="38170">MAKCERCGASFDYDERQGVCPRCCFYNRPPGTPRQDMEWMKYYNVEDNSYQLPKSEGGLEELFPERKRSWAKRIRDSHREKAAHTGTSENVSSTRRAREGRNLASARQREARLARNKNKYSRGNQESASAYREYDERTSKGTLAGKIIAIFMVACVLLVVLTAFLKNASTDGWQFGGATQTEEGELFTVETRTVEEAAEGITAGDLTYRVGETRTFFREGELSDLPAGEKCIGIWLEDNESVLDFTGYGWERPYVYDGSSFRRMLDAESLDDGDKFTLAGILPFPIYGAGFEDESGYGIFFVDADATSVTLSLPCQTVDPDDTDKINCTEVIDITIPLAE</sequence>
<feature type="compositionally biased region" description="Polar residues" evidence="1">
    <location>
        <begin position="85"/>
        <end position="94"/>
    </location>
</feature>
<accession>A0A9D1X757</accession>
<comment type="caution">
    <text evidence="3">The sequence shown here is derived from an EMBL/GenBank/DDBJ whole genome shotgun (WGS) entry which is preliminary data.</text>
</comment>